<organism evidence="7 8">
    <name type="scientific">Nitrobacter winogradskyi</name>
    <name type="common">Nitrobacter agilis</name>
    <dbReference type="NCBI Taxonomy" id="913"/>
    <lineage>
        <taxon>Bacteria</taxon>
        <taxon>Pseudomonadati</taxon>
        <taxon>Pseudomonadota</taxon>
        <taxon>Alphaproteobacteria</taxon>
        <taxon>Hyphomicrobiales</taxon>
        <taxon>Nitrobacteraceae</taxon>
        <taxon>Nitrobacter</taxon>
    </lineage>
</organism>
<reference evidence="7 8" key="1">
    <citation type="submission" date="2019-06" db="EMBL/GenBank/DDBJ databases">
        <title>Whole genome shotgun sequence of Nitrobacter winogradskyi NBRC 14297.</title>
        <authorList>
            <person name="Hosoyama A."/>
            <person name="Uohara A."/>
            <person name="Ohji S."/>
            <person name="Ichikawa N."/>
        </authorList>
    </citation>
    <scope>NUCLEOTIDE SEQUENCE [LARGE SCALE GENOMIC DNA]</scope>
    <source>
        <strain evidence="7 8">NBRC 14297</strain>
    </source>
</reference>
<accession>A0A4Y3WFK1</accession>
<comment type="caution">
    <text evidence="7">The sequence shown here is derived from an EMBL/GenBank/DDBJ whole genome shotgun (WGS) entry which is preliminary data.</text>
</comment>
<proteinExistence type="inferred from homology"/>
<dbReference type="Pfam" id="PF08281">
    <property type="entry name" value="Sigma70_r4_2"/>
    <property type="match status" value="1"/>
</dbReference>
<dbReference type="InterPro" id="IPR013249">
    <property type="entry name" value="RNA_pol_sigma70_r4_t2"/>
</dbReference>
<dbReference type="GO" id="GO:0003677">
    <property type="term" value="F:DNA binding"/>
    <property type="evidence" value="ECO:0007669"/>
    <property type="project" value="InterPro"/>
</dbReference>
<comment type="similarity">
    <text evidence="1">Belongs to the sigma-70 factor family. ECF subfamily.</text>
</comment>
<evidence type="ECO:0000259" key="6">
    <source>
        <dbReference type="Pfam" id="PF08281"/>
    </source>
</evidence>
<gene>
    <name evidence="7" type="ORF">NWI01_28330</name>
</gene>
<evidence type="ECO:0000256" key="1">
    <source>
        <dbReference type="ARBA" id="ARBA00010641"/>
    </source>
</evidence>
<evidence type="ECO:0000256" key="3">
    <source>
        <dbReference type="ARBA" id="ARBA00023082"/>
    </source>
</evidence>
<evidence type="ECO:0000313" key="8">
    <source>
        <dbReference type="Proteomes" id="UP000318825"/>
    </source>
</evidence>
<evidence type="ECO:0000259" key="5">
    <source>
        <dbReference type="Pfam" id="PF04542"/>
    </source>
</evidence>
<dbReference type="InterPro" id="IPR007627">
    <property type="entry name" value="RNA_pol_sigma70_r2"/>
</dbReference>
<dbReference type="InterPro" id="IPR036388">
    <property type="entry name" value="WH-like_DNA-bd_sf"/>
</dbReference>
<dbReference type="SUPFAM" id="SSF88659">
    <property type="entry name" value="Sigma3 and sigma4 domains of RNA polymerase sigma factors"/>
    <property type="match status" value="1"/>
</dbReference>
<evidence type="ECO:0000313" key="7">
    <source>
        <dbReference type="EMBL" id="GEC16941.1"/>
    </source>
</evidence>
<name>A0A4Y3WFK1_NITWI</name>
<dbReference type="GO" id="GO:0006352">
    <property type="term" value="P:DNA-templated transcription initiation"/>
    <property type="evidence" value="ECO:0007669"/>
    <property type="project" value="InterPro"/>
</dbReference>
<dbReference type="PANTHER" id="PTHR43133:SF63">
    <property type="entry name" value="RNA POLYMERASE SIGMA FACTOR FECI-RELATED"/>
    <property type="match status" value="1"/>
</dbReference>
<evidence type="ECO:0000256" key="2">
    <source>
        <dbReference type="ARBA" id="ARBA00023015"/>
    </source>
</evidence>
<keyword evidence="2" id="KW-0805">Transcription regulation</keyword>
<dbReference type="GO" id="GO:0016987">
    <property type="term" value="F:sigma factor activity"/>
    <property type="evidence" value="ECO:0007669"/>
    <property type="project" value="UniProtKB-KW"/>
</dbReference>
<dbReference type="InterPro" id="IPR039425">
    <property type="entry name" value="RNA_pol_sigma-70-like"/>
</dbReference>
<evidence type="ECO:0000256" key="4">
    <source>
        <dbReference type="ARBA" id="ARBA00023163"/>
    </source>
</evidence>
<dbReference type="NCBIfam" id="TIGR02937">
    <property type="entry name" value="sigma70-ECF"/>
    <property type="match status" value="1"/>
</dbReference>
<feature type="domain" description="RNA polymerase sigma factor 70 region 4 type 2" evidence="6">
    <location>
        <begin position="112"/>
        <end position="157"/>
    </location>
</feature>
<dbReference type="Gene3D" id="1.10.1740.10">
    <property type="match status" value="1"/>
</dbReference>
<dbReference type="InterPro" id="IPR014284">
    <property type="entry name" value="RNA_pol_sigma-70_dom"/>
</dbReference>
<dbReference type="Proteomes" id="UP000318825">
    <property type="component" value="Unassembled WGS sequence"/>
</dbReference>
<dbReference type="Pfam" id="PF04542">
    <property type="entry name" value="Sigma70_r2"/>
    <property type="match status" value="1"/>
</dbReference>
<dbReference type="EMBL" id="BJNF01000082">
    <property type="protein sequence ID" value="GEC16941.1"/>
    <property type="molecule type" value="Genomic_DNA"/>
</dbReference>
<dbReference type="InterPro" id="IPR013325">
    <property type="entry name" value="RNA_pol_sigma_r2"/>
</dbReference>
<keyword evidence="3" id="KW-0731">Sigma factor</keyword>
<feature type="domain" description="RNA polymerase sigma-70 region 2" evidence="5">
    <location>
        <begin position="8"/>
        <end position="75"/>
    </location>
</feature>
<dbReference type="AlphaFoldDB" id="A0A4Y3WFK1"/>
<dbReference type="SUPFAM" id="SSF88946">
    <property type="entry name" value="Sigma2 domain of RNA polymerase sigma factors"/>
    <property type="match status" value="1"/>
</dbReference>
<dbReference type="InterPro" id="IPR013324">
    <property type="entry name" value="RNA_pol_sigma_r3/r4-like"/>
</dbReference>
<dbReference type="Gene3D" id="1.10.10.10">
    <property type="entry name" value="Winged helix-like DNA-binding domain superfamily/Winged helix DNA-binding domain"/>
    <property type="match status" value="1"/>
</dbReference>
<dbReference type="OrthoDB" id="9794372at2"/>
<dbReference type="RefSeq" id="WP_141384710.1">
    <property type="nucleotide sequence ID" value="NZ_BJNF01000082.1"/>
</dbReference>
<keyword evidence="4" id="KW-0804">Transcription</keyword>
<protein>
    <submittedName>
        <fullName evidence="7">RNA polymerase sigma factor</fullName>
    </submittedName>
</protein>
<dbReference type="PANTHER" id="PTHR43133">
    <property type="entry name" value="RNA POLYMERASE ECF-TYPE SIGMA FACTO"/>
    <property type="match status" value="1"/>
</dbReference>
<sequence>MPWDFHTLFMRHSKEIANALRRRGVSPENAADLTQEAFLRLLTAGRPDQTKCDNPRAFLFRASRNLHIDQIRRERCAPQVALTDAEFEAIPDDMPSPETIVFDRQRLAISAAALRELPERTRRAFEMHHLGEKGIATVARELGVSTTRAWVLIRGAYRHVRDRLREAEG</sequence>